<keyword evidence="2" id="KW-1185">Reference proteome</keyword>
<proteinExistence type="predicted"/>
<dbReference type="InterPro" id="IPR004313">
    <property type="entry name" value="ARD"/>
</dbReference>
<reference evidence="1" key="1">
    <citation type="submission" date="2023-06" db="EMBL/GenBank/DDBJ databases">
        <authorList>
            <person name="Delattre M."/>
        </authorList>
    </citation>
    <scope>NUCLEOTIDE SEQUENCE</scope>
    <source>
        <strain evidence="1">AF72</strain>
    </source>
</reference>
<feature type="non-terminal residue" evidence="1">
    <location>
        <position position="132"/>
    </location>
</feature>
<dbReference type="GO" id="GO:0006555">
    <property type="term" value="P:methionine metabolic process"/>
    <property type="evidence" value="ECO:0007669"/>
    <property type="project" value="TreeGrafter"/>
</dbReference>
<accession>A0AA36D969</accession>
<dbReference type="AlphaFoldDB" id="A0AA36D969"/>
<gene>
    <name evidence="1" type="ORF">MSPICULIGERA_LOCUS20227</name>
</gene>
<sequence>MDQLTAKAGVQCYKVDLEDTMSLKKRISRVKATSNTNASDVLALSEALNGLSDLLEEYYTPVTRESDWAVLVQDGMCYFDVEPVEDQWIRLFCEKGDLVVIPKGLPHRFTVTPQNYVQVQRFFHRREVALKG</sequence>
<dbReference type="GO" id="GO:0010309">
    <property type="term" value="F:acireductone dioxygenase [iron(II)-requiring] activity"/>
    <property type="evidence" value="ECO:0007669"/>
    <property type="project" value="InterPro"/>
</dbReference>
<dbReference type="InterPro" id="IPR014710">
    <property type="entry name" value="RmlC-like_jellyroll"/>
</dbReference>
<name>A0AA36D969_9BILA</name>
<dbReference type="CDD" id="cd02232">
    <property type="entry name" value="cupin_ARD"/>
    <property type="match status" value="1"/>
</dbReference>
<dbReference type="InterPro" id="IPR011051">
    <property type="entry name" value="RmlC_Cupin_sf"/>
</dbReference>
<protein>
    <submittedName>
        <fullName evidence="1">Uncharacterized protein</fullName>
    </submittedName>
</protein>
<dbReference type="Proteomes" id="UP001177023">
    <property type="component" value="Unassembled WGS sequence"/>
</dbReference>
<organism evidence="1 2">
    <name type="scientific">Mesorhabditis spiculigera</name>
    <dbReference type="NCBI Taxonomy" id="96644"/>
    <lineage>
        <taxon>Eukaryota</taxon>
        <taxon>Metazoa</taxon>
        <taxon>Ecdysozoa</taxon>
        <taxon>Nematoda</taxon>
        <taxon>Chromadorea</taxon>
        <taxon>Rhabditida</taxon>
        <taxon>Rhabditina</taxon>
        <taxon>Rhabditomorpha</taxon>
        <taxon>Rhabditoidea</taxon>
        <taxon>Rhabditidae</taxon>
        <taxon>Mesorhabditinae</taxon>
        <taxon>Mesorhabditis</taxon>
    </lineage>
</organism>
<dbReference type="Gene3D" id="2.60.120.10">
    <property type="entry name" value="Jelly Rolls"/>
    <property type="match status" value="1"/>
</dbReference>
<dbReference type="Pfam" id="PF03079">
    <property type="entry name" value="ARD"/>
    <property type="match status" value="1"/>
</dbReference>
<dbReference type="SUPFAM" id="SSF51182">
    <property type="entry name" value="RmlC-like cupins"/>
    <property type="match status" value="1"/>
</dbReference>
<comment type="caution">
    <text evidence="1">The sequence shown here is derived from an EMBL/GenBank/DDBJ whole genome shotgun (WGS) entry which is preliminary data.</text>
</comment>
<dbReference type="EMBL" id="CATQJA010002664">
    <property type="protein sequence ID" value="CAJ0582084.1"/>
    <property type="molecule type" value="Genomic_DNA"/>
</dbReference>
<dbReference type="PANTHER" id="PTHR23418:SF10">
    <property type="entry name" value="INACTIVE ACIREDUCTONE DIOXYGENASE 1-RELATED"/>
    <property type="match status" value="1"/>
</dbReference>
<evidence type="ECO:0000313" key="1">
    <source>
        <dbReference type="EMBL" id="CAJ0582084.1"/>
    </source>
</evidence>
<evidence type="ECO:0000313" key="2">
    <source>
        <dbReference type="Proteomes" id="UP001177023"/>
    </source>
</evidence>
<dbReference type="PANTHER" id="PTHR23418">
    <property type="entry name" value="ACIREDUCTONE DIOXYGENASE"/>
    <property type="match status" value="1"/>
</dbReference>